<comment type="caution">
    <text evidence="1">The sequence shown here is derived from an EMBL/GenBank/DDBJ whole genome shotgun (WGS) entry which is preliminary data.</text>
</comment>
<name>A0AA91EHL3_9GAMM</name>
<keyword evidence="2" id="KW-1185">Reference proteome</keyword>
<evidence type="ECO:0000313" key="2">
    <source>
        <dbReference type="Proteomes" id="UP000078431"/>
    </source>
</evidence>
<dbReference type="AlphaFoldDB" id="A0AA91EHL3"/>
<dbReference type="EMBL" id="LXEX01000005">
    <property type="protein sequence ID" value="OAT60930.1"/>
    <property type="molecule type" value="Genomic_DNA"/>
</dbReference>
<organism evidence="1 2">
    <name type="scientific">Obesumbacterium proteus ATCC 12841</name>
    <dbReference type="NCBI Taxonomy" id="1354268"/>
    <lineage>
        <taxon>Bacteria</taxon>
        <taxon>Pseudomonadati</taxon>
        <taxon>Pseudomonadota</taxon>
        <taxon>Gammaproteobacteria</taxon>
        <taxon>Enterobacterales</taxon>
        <taxon>Hafniaceae</taxon>
        <taxon>Obesumbacterium</taxon>
    </lineage>
</organism>
<evidence type="ECO:0000313" key="1">
    <source>
        <dbReference type="EMBL" id="OAT60930.1"/>
    </source>
</evidence>
<gene>
    <name evidence="1" type="ORF">M993_00404</name>
</gene>
<protein>
    <submittedName>
        <fullName evidence="1">Uncharacterized protein</fullName>
    </submittedName>
</protein>
<dbReference type="Proteomes" id="UP000078431">
    <property type="component" value="Unassembled WGS sequence"/>
</dbReference>
<dbReference type="RefSeq" id="WP_237087828.1">
    <property type="nucleotide sequence ID" value="NZ_LXEX01000005.1"/>
</dbReference>
<accession>A0AA91EHL3</accession>
<reference evidence="1 2" key="1">
    <citation type="submission" date="2016-04" db="EMBL/GenBank/DDBJ databases">
        <title>ATOL: Assembling a taxonomically balanced genome-scale reconstruction of the evolutionary history of the Enterobacteriaceae.</title>
        <authorList>
            <person name="Plunkett G.III."/>
            <person name="Neeno-Eckwall E.C."/>
            <person name="Glasner J.D."/>
            <person name="Perna N.T."/>
        </authorList>
    </citation>
    <scope>NUCLEOTIDE SEQUENCE [LARGE SCALE GENOMIC DNA]</scope>
    <source>
        <strain evidence="1 2">ATCC 12841</strain>
    </source>
</reference>
<proteinExistence type="predicted"/>
<sequence>MTGLPIGTCYNWIHLGKLPIRPKNGKAERVLINMLALLKEAELSTLVNH</sequence>